<organism evidence="2 3">
    <name type="scientific">Meridianimarinicoccus marinus</name>
    <dbReference type="NCBI Taxonomy" id="3231483"/>
    <lineage>
        <taxon>Bacteria</taxon>
        <taxon>Pseudomonadati</taxon>
        <taxon>Pseudomonadota</taxon>
        <taxon>Alphaproteobacteria</taxon>
        <taxon>Rhodobacterales</taxon>
        <taxon>Paracoccaceae</taxon>
        <taxon>Meridianimarinicoccus</taxon>
    </lineage>
</organism>
<dbReference type="RefSeq" id="WP_366194954.1">
    <property type="nucleotide sequence ID" value="NZ_JBFBVU010000062.1"/>
</dbReference>
<feature type="region of interest" description="Disordered" evidence="1">
    <location>
        <begin position="1"/>
        <end position="20"/>
    </location>
</feature>
<proteinExistence type="predicted"/>
<gene>
    <name evidence="2" type="ORF">AB0T83_19875</name>
</gene>
<evidence type="ECO:0000313" key="3">
    <source>
        <dbReference type="Proteomes" id="UP001553161"/>
    </source>
</evidence>
<evidence type="ECO:0000313" key="2">
    <source>
        <dbReference type="EMBL" id="MEV8469001.1"/>
    </source>
</evidence>
<reference evidence="2 3" key="1">
    <citation type="submission" date="2024-07" db="EMBL/GenBank/DDBJ databases">
        <authorList>
            <person name="Kang M."/>
        </authorList>
    </citation>
    <scope>NUCLEOTIDE SEQUENCE [LARGE SCALE GENOMIC DNA]</scope>
    <source>
        <strain evidence="2 3">DFM31</strain>
    </source>
</reference>
<name>A0ABV3LBR1_9RHOB</name>
<accession>A0ABV3LBR1</accession>
<protein>
    <submittedName>
        <fullName evidence="2">Uncharacterized protein</fullName>
    </submittedName>
</protein>
<dbReference type="Proteomes" id="UP001553161">
    <property type="component" value="Unassembled WGS sequence"/>
</dbReference>
<feature type="non-terminal residue" evidence="2">
    <location>
        <position position="1"/>
    </location>
</feature>
<evidence type="ECO:0000256" key="1">
    <source>
        <dbReference type="SAM" id="MobiDB-lite"/>
    </source>
</evidence>
<dbReference type="EMBL" id="JBFBVU010000062">
    <property type="protein sequence ID" value="MEV8469001.1"/>
    <property type="molecule type" value="Genomic_DNA"/>
</dbReference>
<comment type="caution">
    <text evidence="2">The sequence shown here is derived from an EMBL/GenBank/DDBJ whole genome shotgun (WGS) entry which is preliminary data.</text>
</comment>
<keyword evidence="3" id="KW-1185">Reference proteome</keyword>
<sequence length="93" mass="9870">LPKDRDLSGRNPGCDAGIGPDAAGRIVARGDAANKGRRGDPSALFSLVDCVGSIGLMNEIGSAAPAARKSDPFSHRHGHDFMHAPPIFVFYWR</sequence>